<evidence type="ECO:0000313" key="3">
    <source>
        <dbReference type="Proteomes" id="UP000479000"/>
    </source>
</evidence>
<dbReference type="OrthoDB" id="6628652at2759"/>
<dbReference type="Proteomes" id="UP000479000">
    <property type="component" value="Unassembled WGS sequence"/>
</dbReference>
<sequence>MRHGKTHCVSAIVTFILLKKNRLVGSGEYETYLVVYSDKTFFSSPRPVDCAVVDWTVQAGHDYRTTVIVRLYHRPAVAREAFRFLEDQEDLEQLSVSATDNAGNDSCDEAGESSEDVGISLDWKPGIRSETLSDFPDQYRQSYSTSQDQCRQSYPTSQADIGQFDSRSIVIKEDLDAESPTRIVEVPSEMKNSAERLGSEDRFDLIGKTIALKLRNLPKGQMLIAENLIHQVLFQAELETLSFQHRIVGETRRNQDEYCYQAQNSTE</sequence>
<feature type="compositionally biased region" description="Polar residues" evidence="1">
    <location>
        <begin position="139"/>
        <end position="158"/>
    </location>
</feature>
<protein>
    <recommendedName>
        <fullName evidence="4">BESS domain-containing protein</fullName>
    </recommendedName>
</protein>
<proteinExistence type="predicted"/>
<name>A0A6H5G0W9_9HEMI</name>
<reference evidence="2 3" key="1">
    <citation type="submission" date="2020-02" db="EMBL/GenBank/DDBJ databases">
        <authorList>
            <person name="Ferguson B K."/>
        </authorList>
    </citation>
    <scope>NUCLEOTIDE SEQUENCE [LARGE SCALE GENOMIC DNA]</scope>
</reference>
<accession>A0A6H5G0W9</accession>
<evidence type="ECO:0000313" key="2">
    <source>
        <dbReference type="EMBL" id="CAA9995197.1"/>
    </source>
</evidence>
<organism evidence="2 3">
    <name type="scientific">Nesidiocoris tenuis</name>
    <dbReference type="NCBI Taxonomy" id="355587"/>
    <lineage>
        <taxon>Eukaryota</taxon>
        <taxon>Metazoa</taxon>
        <taxon>Ecdysozoa</taxon>
        <taxon>Arthropoda</taxon>
        <taxon>Hexapoda</taxon>
        <taxon>Insecta</taxon>
        <taxon>Pterygota</taxon>
        <taxon>Neoptera</taxon>
        <taxon>Paraneoptera</taxon>
        <taxon>Hemiptera</taxon>
        <taxon>Heteroptera</taxon>
        <taxon>Panheteroptera</taxon>
        <taxon>Cimicomorpha</taxon>
        <taxon>Miridae</taxon>
        <taxon>Dicyphina</taxon>
        <taxon>Nesidiocoris</taxon>
    </lineage>
</organism>
<keyword evidence="3" id="KW-1185">Reference proteome</keyword>
<evidence type="ECO:0008006" key="4">
    <source>
        <dbReference type="Google" id="ProtNLM"/>
    </source>
</evidence>
<gene>
    <name evidence="2" type="ORF">NTEN_LOCUS1988</name>
</gene>
<evidence type="ECO:0000256" key="1">
    <source>
        <dbReference type="SAM" id="MobiDB-lite"/>
    </source>
</evidence>
<dbReference type="AlphaFoldDB" id="A0A6H5G0W9"/>
<dbReference type="EMBL" id="CADCXU010003189">
    <property type="protein sequence ID" value="CAA9995197.1"/>
    <property type="molecule type" value="Genomic_DNA"/>
</dbReference>
<feature type="region of interest" description="Disordered" evidence="1">
    <location>
        <begin position="132"/>
        <end position="158"/>
    </location>
</feature>